<keyword evidence="3" id="KW-0546">Nucleotide metabolism</keyword>
<name>A0ABU3ZA85_9FIRM</name>
<comment type="subcellular location">
    <subcellularLocation>
        <location evidence="3">Cytoplasm</location>
    </subcellularLocation>
</comment>
<dbReference type="PANTHER" id="PTHR43213:SF5">
    <property type="entry name" value="BIFUNCTIONAL DTTP_UTP PYROPHOSPHATASE_METHYLTRANSFERASE PROTEIN-RELATED"/>
    <property type="match status" value="1"/>
</dbReference>
<dbReference type="InterPro" id="IPR029001">
    <property type="entry name" value="ITPase-like_fam"/>
</dbReference>
<feature type="site" description="Important for substrate specificity" evidence="3">
    <location>
        <position position="12"/>
    </location>
</feature>
<feature type="site" description="Important for substrate specificity" evidence="3">
    <location>
        <position position="70"/>
    </location>
</feature>
<dbReference type="RefSeq" id="WP_295188268.1">
    <property type="nucleotide sequence ID" value="NZ_JAWJZA010000006.1"/>
</dbReference>
<comment type="catalytic activity">
    <reaction evidence="3">
        <text>dTTP + H2O = dTMP + diphosphate + H(+)</text>
        <dbReference type="Rhea" id="RHEA:28534"/>
        <dbReference type="ChEBI" id="CHEBI:15377"/>
        <dbReference type="ChEBI" id="CHEBI:15378"/>
        <dbReference type="ChEBI" id="CHEBI:33019"/>
        <dbReference type="ChEBI" id="CHEBI:37568"/>
        <dbReference type="ChEBI" id="CHEBI:63528"/>
        <dbReference type="EC" id="3.6.1.9"/>
    </reaction>
</comment>
<proteinExistence type="inferred from homology"/>
<accession>A0ABU3ZA85</accession>
<keyword evidence="2 3" id="KW-0378">Hydrolase</keyword>
<reference evidence="4 5" key="1">
    <citation type="submission" date="2023-10" db="EMBL/GenBank/DDBJ databases">
        <title>Veillonella sp. nov., isolated from a pig farm feces dump.</title>
        <authorList>
            <person name="Chang Y.-H."/>
        </authorList>
    </citation>
    <scope>NUCLEOTIDE SEQUENCE [LARGE SCALE GENOMIC DNA]</scope>
    <source>
        <strain evidence="4 5">YH-vei2233</strain>
    </source>
</reference>
<dbReference type="InterPro" id="IPR003697">
    <property type="entry name" value="Maf-like"/>
</dbReference>
<dbReference type="Pfam" id="PF02545">
    <property type="entry name" value="Maf"/>
    <property type="match status" value="1"/>
</dbReference>
<evidence type="ECO:0000313" key="5">
    <source>
        <dbReference type="Proteomes" id="UP001272515"/>
    </source>
</evidence>
<protein>
    <recommendedName>
        <fullName evidence="3">dTTP/UTP pyrophosphatase</fullName>
        <shortName evidence="3">dTTPase/UTPase</shortName>
        <ecNumber evidence="3">3.6.1.9</ecNumber>
    </recommendedName>
    <alternativeName>
        <fullName evidence="3">Nucleoside triphosphate pyrophosphatase</fullName>
    </alternativeName>
    <alternativeName>
        <fullName evidence="3">Nucleotide pyrophosphatase</fullName>
        <shortName evidence="3">Nucleotide PPase</shortName>
    </alternativeName>
</protein>
<dbReference type="Gene3D" id="3.90.950.10">
    <property type="match status" value="1"/>
</dbReference>
<comment type="function">
    <text evidence="3">Nucleoside triphosphate pyrophosphatase that hydrolyzes dTTP and UTP. May have a dual role in cell division arrest and in preventing the incorporation of modified nucleotides into cellular nucleic acids.</text>
</comment>
<evidence type="ECO:0000256" key="3">
    <source>
        <dbReference type="HAMAP-Rule" id="MF_00528"/>
    </source>
</evidence>
<feature type="site" description="Important for substrate specificity" evidence="3">
    <location>
        <position position="152"/>
    </location>
</feature>
<dbReference type="PIRSF" id="PIRSF006305">
    <property type="entry name" value="Maf"/>
    <property type="match status" value="1"/>
</dbReference>
<dbReference type="EC" id="3.6.1.9" evidence="3"/>
<dbReference type="PANTHER" id="PTHR43213">
    <property type="entry name" value="BIFUNCTIONAL DTTP/UTP PYROPHOSPHATASE/METHYLTRANSFERASE PROTEIN-RELATED"/>
    <property type="match status" value="1"/>
</dbReference>
<comment type="catalytic activity">
    <reaction evidence="3">
        <text>UTP + H2O = UMP + diphosphate + H(+)</text>
        <dbReference type="Rhea" id="RHEA:29395"/>
        <dbReference type="ChEBI" id="CHEBI:15377"/>
        <dbReference type="ChEBI" id="CHEBI:15378"/>
        <dbReference type="ChEBI" id="CHEBI:33019"/>
        <dbReference type="ChEBI" id="CHEBI:46398"/>
        <dbReference type="ChEBI" id="CHEBI:57865"/>
        <dbReference type="EC" id="3.6.1.9"/>
    </reaction>
</comment>
<evidence type="ECO:0000256" key="2">
    <source>
        <dbReference type="ARBA" id="ARBA00022801"/>
    </source>
</evidence>
<gene>
    <name evidence="4" type="ORF">RVY80_06970</name>
</gene>
<comment type="cofactor">
    <cofactor evidence="1 3">
        <name>a divalent metal cation</name>
        <dbReference type="ChEBI" id="CHEBI:60240"/>
    </cofactor>
</comment>
<sequence length="186" mass="19825">MSGLYLASGSPRRHELLDQVGIAHTVVASAYEESNEVISSPVDMVEAQALGKAKAAIGVPDGSIVLGADTIVVHNGEILGKPATKEDARRMLHALSGDTHSVITGVAIVIGNQEWVFHNETFVHFKTLSIHEIESYIDTGEPMDKAGAYGIQGKGALWVTGIEGSYTNVVGLPVEQVYDTLRQIFG</sequence>
<comment type="similarity">
    <text evidence="3">Belongs to the Maf family. YhdE subfamily.</text>
</comment>
<keyword evidence="5" id="KW-1185">Reference proteome</keyword>
<dbReference type="CDD" id="cd00555">
    <property type="entry name" value="Maf"/>
    <property type="match status" value="1"/>
</dbReference>
<comment type="caution">
    <text evidence="4">The sequence shown here is derived from an EMBL/GenBank/DDBJ whole genome shotgun (WGS) entry which is preliminary data.</text>
</comment>
<dbReference type="EMBL" id="JAWJZB010000007">
    <property type="protein sequence ID" value="MDV5088581.1"/>
    <property type="molecule type" value="Genomic_DNA"/>
</dbReference>
<dbReference type="SUPFAM" id="SSF52972">
    <property type="entry name" value="ITPase-like"/>
    <property type="match status" value="1"/>
</dbReference>
<dbReference type="Proteomes" id="UP001272515">
    <property type="component" value="Unassembled WGS sequence"/>
</dbReference>
<organism evidence="4 5">
    <name type="scientific">Veillonella absiana</name>
    <dbReference type="NCBI Taxonomy" id="3079305"/>
    <lineage>
        <taxon>Bacteria</taxon>
        <taxon>Bacillati</taxon>
        <taxon>Bacillota</taxon>
        <taxon>Negativicutes</taxon>
        <taxon>Veillonellales</taxon>
        <taxon>Veillonellaceae</taxon>
        <taxon>Veillonella</taxon>
    </lineage>
</organism>
<evidence type="ECO:0000313" key="4">
    <source>
        <dbReference type="EMBL" id="MDV5088581.1"/>
    </source>
</evidence>
<dbReference type="GO" id="GO:0016787">
    <property type="term" value="F:hydrolase activity"/>
    <property type="evidence" value="ECO:0007669"/>
    <property type="project" value="UniProtKB-KW"/>
</dbReference>
<dbReference type="HAMAP" id="MF_00528">
    <property type="entry name" value="Maf"/>
    <property type="match status" value="1"/>
</dbReference>
<keyword evidence="3" id="KW-0963">Cytoplasm</keyword>
<feature type="active site" description="Proton acceptor" evidence="3">
    <location>
        <position position="69"/>
    </location>
</feature>
<comment type="caution">
    <text evidence="3">Lacks conserved residue(s) required for the propagation of feature annotation.</text>
</comment>
<dbReference type="NCBIfam" id="TIGR00172">
    <property type="entry name" value="maf"/>
    <property type="match status" value="1"/>
</dbReference>
<evidence type="ECO:0000256" key="1">
    <source>
        <dbReference type="ARBA" id="ARBA00001968"/>
    </source>
</evidence>